<dbReference type="Gene3D" id="1.10.10.60">
    <property type="entry name" value="Homeodomain-like"/>
    <property type="match status" value="1"/>
</dbReference>
<name>A0ABT1Z2F6_9RHOB</name>
<dbReference type="SMART" id="SM00342">
    <property type="entry name" value="HTH_ARAC"/>
    <property type="match status" value="1"/>
</dbReference>
<protein>
    <submittedName>
        <fullName evidence="5">AraC family transcriptional regulator</fullName>
    </submittedName>
</protein>
<sequence length="333" mass="36784">MTAAFARAMAHAAGMTLRDDGALVSGDVVVRRLPQPTDGRLAETDYFDLLDWIRQGHEDEVALLAGYARAIRLDDIGVLGLAMKTAPTLRASLERVERYWRVVTDTAVYRLDASGDPAFLVFEAKTGHHPVLEFRNEGALAGSAHNMRQIVQGELVLEHVSFRHACRGDPDRYAAHFGCPVHFGADRDTIALRPAMLDLPNRLGDAAVSDFLTAHLETEIGSLKDDTSLRAALLRCLTPALSNGVPQAVDIARKMGMSERTLYRRLAQERLTFRDVLTEAQSSLAKELLREGTSSIAEIAFLTGFSEQSTFTRAFKRWVGQAPAQFRRRAPNL</sequence>
<evidence type="ECO:0000256" key="1">
    <source>
        <dbReference type="ARBA" id="ARBA00023015"/>
    </source>
</evidence>
<comment type="caution">
    <text evidence="5">The sequence shown here is derived from an EMBL/GenBank/DDBJ whole genome shotgun (WGS) entry which is preliminary data.</text>
</comment>
<evidence type="ECO:0000313" key="5">
    <source>
        <dbReference type="EMBL" id="MCR8827321.1"/>
    </source>
</evidence>
<dbReference type="InterPro" id="IPR020449">
    <property type="entry name" value="Tscrpt_reg_AraC-type_HTH"/>
</dbReference>
<dbReference type="InterPro" id="IPR032687">
    <property type="entry name" value="AraC-type_N"/>
</dbReference>
<evidence type="ECO:0000256" key="2">
    <source>
        <dbReference type="ARBA" id="ARBA00023125"/>
    </source>
</evidence>
<dbReference type="Proteomes" id="UP001165396">
    <property type="component" value="Unassembled WGS sequence"/>
</dbReference>
<dbReference type="PANTHER" id="PTHR47894:SF1">
    <property type="entry name" value="HTH-TYPE TRANSCRIPTIONAL REGULATOR VQSM"/>
    <property type="match status" value="1"/>
</dbReference>
<organism evidence="5 6">
    <name type="scientific">Pseudosulfitobacter koreensis</name>
    <dbReference type="NCBI Taxonomy" id="2968472"/>
    <lineage>
        <taxon>Bacteria</taxon>
        <taxon>Pseudomonadati</taxon>
        <taxon>Pseudomonadota</taxon>
        <taxon>Alphaproteobacteria</taxon>
        <taxon>Rhodobacterales</taxon>
        <taxon>Roseobacteraceae</taxon>
        <taxon>Pseudosulfitobacter</taxon>
    </lineage>
</organism>
<keyword evidence="6" id="KW-1185">Reference proteome</keyword>
<reference evidence="5" key="1">
    <citation type="submission" date="2022-07" db="EMBL/GenBank/DDBJ databases">
        <title>Pseudosulfitobacter sp. strain AP-MA-4, whole genome sequence.</title>
        <authorList>
            <person name="Jiang Y."/>
        </authorList>
    </citation>
    <scope>NUCLEOTIDE SEQUENCE</scope>
    <source>
        <strain evidence="5">AP-MA-4</strain>
    </source>
</reference>
<keyword evidence="1" id="KW-0805">Transcription regulation</keyword>
<dbReference type="EMBL" id="JANKJG010000009">
    <property type="protein sequence ID" value="MCR8827321.1"/>
    <property type="molecule type" value="Genomic_DNA"/>
</dbReference>
<evidence type="ECO:0000313" key="6">
    <source>
        <dbReference type="Proteomes" id="UP001165396"/>
    </source>
</evidence>
<dbReference type="PANTHER" id="PTHR47894">
    <property type="entry name" value="HTH-TYPE TRANSCRIPTIONAL REGULATOR GADX"/>
    <property type="match status" value="1"/>
</dbReference>
<dbReference type="InterPro" id="IPR018060">
    <property type="entry name" value="HTH_AraC"/>
</dbReference>
<feature type="domain" description="HTH araC/xylS-type" evidence="4">
    <location>
        <begin position="231"/>
        <end position="329"/>
    </location>
</feature>
<dbReference type="InterPro" id="IPR009057">
    <property type="entry name" value="Homeodomain-like_sf"/>
</dbReference>
<evidence type="ECO:0000259" key="4">
    <source>
        <dbReference type="PROSITE" id="PS01124"/>
    </source>
</evidence>
<dbReference type="Pfam" id="PF12833">
    <property type="entry name" value="HTH_18"/>
    <property type="match status" value="1"/>
</dbReference>
<dbReference type="PROSITE" id="PS01124">
    <property type="entry name" value="HTH_ARAC_FAMILY_2"/>
    <property type="match status" value="1"/>
</dbReference>
<accession>A0ABT1Z2F6</accession>
<keyword evidence="2" id="KW-0238">DNA-binding</keyword>
<dbReference type="SUPFAM" id="SSF46689">
    <property type="entry name" value="Homeodomain-like"/>
    <property type="match status" value="1"/>
</dbReference>
<proteinExistence type="predicted"/>
<dbReference type="PRINTS" id="PR00032">
    <property type="entry name" value="HTHARAC"/>
</dbReference>
<keyword evidence="3" id="KW-0804">Transcription</keyword>
<gene>
    <name evidence="5" type="ORF">NTA49_12320</name>
</gene>
<evidence type="ECO:0000256" key="3">
    <source>
        <dbReference type="ARBA" id="ARBA00023163"/>
    </source>
</evidence>
<dbReference type="Pfam" id="PF12625">
    <property type="entry name" value="Arabinose_bd"/>
    <property type="match status" value="1"/>
</dbReference>